<dbReference type="InterPro" id="IPR004789">
    <property type="entry name" value="Acetalactate_synth_ssu"/>
</dbReference>
<evidence type="ECO:0000256" key="4">
    <source>
        <dbReference type="ARBA" id="ARBA00011744"/>
    </source>
</evidence>
<comment type="catalytic activity">
    <reaction evidence="7 8">
        <text>2 pyruvate + H(+) = (2S)-2-acetolactate + CO2</text>
        <dbReference type="Rhea" id="RHEA:25249"/>
        <dbReference type="ChEBI" id="CHEBI:15361"/>
        <dbReference type="ChEBI" id="CHEBI:15378"/>
        <dbReference type="ChEBI" id="CHEBI:16526"/>
        <dbReference type="ChEBI" id="CHEBI:58476"/>
        <dbReference type="EC" id="2.2.1.6"/>
    </reaction>
</comment>
<dbReference type="PATRIC" id="fig|1208365.4.peg.731"/>
<dbReference type="GO" id="GO:0009099">
    <property type="term" value="P:L-valine biosynthetic process"/>
    <property type="evidence" value="ECO:0007669"/>
    <property type="project" value="UniProtKB-UniRule"/>
</dbReference>
<organism evidence="10 11">
    <name type="scientific">SAR86 cluster bacterium SAR86E</name>
    <dbReference type="NCBI Taxonomy" id="1208365"/>
    <lineage>
        <taxon>Bacteria</taxon>
        <taxon>Pseudomonadati</taxon>
        <taxon>Pseudomonadota</taxon>
        <taxon>Gammaproteobacteria</taxon>
        <taxon>SAR86 cluster</taxon>
    </lineage>
</organism>
<comment type="function">
    <text evidence="8">Catalyzes the conversion of 2 pyruvate molecules into acetolactate in the first common step of the biosynthetic pathway of the branched-amino acids such as leucine, isoleucine, and valine.</text>
</comment>
<protein>
    <recommendedName>
        <fullName evidence="8">Acetolactate synthase small subunit</fullName>
        <shortName evidence="8">AHAS</shortName>
        <shortName evidence="8">ALS</shortName>
        <ecNumber evidence="8">2.2.1.6</ecNumber>
    </recommendedName>
    <alternativeName>
        <fullName evidence="8">Acetohydroxy-acid synthase small subunit</fullName>
    </alternativeName>
</protein>
<feature type="domain" description="ACT" evidence="9">
    <location>
        <begin position="12"/>
        <end position="86"/>
    </location>
</feature>
<dbReference type="Gene3D" id="3.30.70.260">
    <property type="match status" value="1"/>
</dbReference>
<dbReference type="AlphaFoldDB" id="K6H230"/>
<evidence type="ECO:0000256" key="2">
    <source>
        <dbReference type="ARBA" id="ARBA00005025"/>
    </source>
</evidence>
<dbReference type="EC" id="2.2.1.6" evidence="8"/>
<dbReference type="EMBL" id="AMWX01000006">
    <property type="protein sequence ID" value="EKO36568.1"/>
    <property type="molecule type" value="Genomic_DNA"/>
</dbReference>
<dbReference type="FunFam" id="3.30.70.260:FF:000001">
    <property type="entry name" value="Acetolactate synthase, small subunit"/>
    <property type="match status" value="1"/>
</dbReference>
<dbReference type="InterPro" id="IPR045865">
    <property type="entry name" value="ACT-like_dom_sf"/>
</dbReference>
<dbReference type="PANTHER" id="PTHR30239">
    <property type="entry name" value="ACETOLACTATE SYNTHASE SMALL SUBUNIT"/>
    <property type="match status" value="1"/>
</dbReference>
<comment type="similarity">
    <text evidence="3 8">Belongs to the acetolactate synthase small subunit family.</text>
</comment>
<evidence type="ECO:0000256" key="1">
    <source>
        <dbReference type="ARBA" id="ARBA00004974"/>
    </source>
</evidence>
<dbReference type="NCBIfam" id="NF008864">
    <property type="entry name" value="PRK11895.1"/>
    <property type="match status" value="1"/>
</dbReference>
<dbReference type="Pfam" id="PF22629">
    <property type="entry name" value="ACT_AHAS_ss"/>
    <property type="match status" value="1"/>
</dbReference>
<dbReference type="CDD" id="cd04878">
    <property type="entry name" value="ACT_AHAS"/>
    <property type="match status" value="1"/>
</dbReference>
<keyword evidence="6 8" id="KW-0100">Branched-chain amino acid biosynthesis</keyword>
<dbReference type="SUPFAM" id="SSF55021">
    <property type="entry name" value="ACT-like"/>
    <property type="match status" value="2"/>
</dbReference>
<evidence type="ECO:0000256" key="7">
    <source>
        <dbReference type="ARBA" id="ARBA00048670"/>
    </source>
</evidence>
<proteinExistence type="inferred from homology"/>
<comment type="pathway">
    <text evidence="2 8">Amino-acid biosynthesis; L-valine biosynthesis; L-valine from pyruvate: step 1/4.</text>
</comment>
<dbReference type="InterPro" id="IPR054480">
    <property type="entry name" value="AHAS_small-like_ACT"/>
</dbReference>
<dbReference type="UniPathway" id="UPA00049">
    <property type="reaction ID" value="UER00059"/>
</dbReference>
<gene>
    <name evidence="10" type="primary">ilvN</name>
    <name evidence="10" type="ORF">B273_1119</name>
</gene>
<sequence>MDQKKYKSMKRIISILIENKPGALARVVGLFHQRGYNIETLNVGPVFDGSYSRMTVTTRGTESDVEQITKQINKIIDVIKVSDLTEGEHHEYEFILAKFKHTDKILKTLKALNGKIHEKNKEAMVMSAWGSSSEIELAIKTIGKTNLIELVRSGSLGLHEGIKVLKI</sequence>
<evidence type="ECO:0000313" key="11">
    <source>
        <dbReference type="Proteomes" id="UP000010310"/>
    </source>
</evidence>
<evidence type="ECO:0000256" key="8">
    <source>
        <dbReference type="RuleBase" id="RU368092"/>
    </source>
</evidence>
<dbReference type="PANTHER" id="PTHR30239:SF0">
    <property type="entry name" value="ACETOLACTATE SYNTHASE SMALL SUBUNIT 1, CHLOROPLASTIC"/>
    <property type="match status" value="1"/>
</dbReference>
<evidence type="ECO:0000256" key="3">
    <source>
        <dbReference type="ARBA" id="ARBA00006341"/>
    </source>
</evidence>
<evidence type="ECO:0000256" key="5">
    <source>
        <dbReference type="ARBA" id="ARBA00022605"/>
    </source>
</evidence>
<dbReference type="GO" id="GO:0005829">
    <property type="term" value="C:cytosol"/>
    <property type="evidence" value="ECO:0007669"/>
    <property type="project" value="TreeGrafter"/>
</dbReference>
<dbReference type="Gene3D" id="3.30.70.1150">
    <property type="entry name" value="ACT-like. Chain A, domain 2"/>
    <property type="match status" value="1"/>
</dbReference>
<dbReference type="NCBIfam" id="TIGR00119">
    <property type="entry name" value="acolac_sm"/>
    <property type="match status" value="1"/>
</dbReference>
<dbReference type="InterPro" id="IPR027271">
    <property type="entry name" value="Acetolactate_synth/TF_NikR_C"/>
</dbReference>
<comment type="pathway">
    <text evidence="1 8">Amino-acid biosynthesis; L-isoleucine biosynthesis; L-isoleucine from 2-oxobutanoate: step 1/4.</text>
</comment>
<dbReference type="Pfam" id="PF10369">
    <property type="entry name" value="ALS_ss_C"/>
    <property type="match status" value="1"/>
</dbReference>
<comment type="caution">
    <text evidence="10">The sequence shown here is derived from an EMBL/GenBank/DDBJ whole genome shotgun (WGS) entry which is preliminary data.</text>
</comment>
<accession>K6H230</accession>
<dbReference type="InterPro" id="IPR039557">
    <property type="entry name" value="AHAS_ACT"/>
</dbReference>
<keyword evidence="5 8" id="KW-0028">Amino-acid biosynthesis</keyword>
<dbReference type="PROSITE" id="PS51671">
    <property type="entry name" value="ACT"/>
    <property type="match status" value="1"/>
</dbReference>
<dbReference type="InterPro" id="IPR019455">
    <property type="entry name" value="Acetolactate_synth_ssu_C"/>
</dbReference>
<name>K6H230_9GAMM</name>
<evidence type="ECO:0000259" key="9">
    <source>
        <dbReference type="PROSITE" id="PS51671"/>
    </source>
</evidence>
<dbReference type="UniPathway" id="UPA00047">
    <property type="reaction ID" value="UER00055"/>
</dbReference>
<keyword evidence="8 10" id="KW-0808">Transferase</keyword>
<dbReference type="Proteomes" id="UP000010310">
    <property type="component" value="Unassembled WGS sequence"/>
</dbReference>
<dbReference type="GO" id="GO:0009097">
    <property type="term" value="P:isoleucine biosynthetic process"/>
    <property type="evidence" value="ECO:0007669"/>
    <property type="project" value="UniProtKB-UniRule"/>
</dbReference>
<dbReference type="GO" id="GO:0003984">
    <property type="term" value="F:acetolactate synthase activity"/>
    <property type="evidence" value="ECO:0007669"/>
    <property type="project" value="UniProtKB-UniRule"/>
</dbReference>
<dbReference type="InterPro" id="IPR002912">
    <property type="entry name" value="ACT_dom"/>
</dbReference>
<reference evidence="10 11" key="1">
    <citation type="submission" date="2012-09" db="EMBL/GenBank/DDBJ databases">
        <authorList>
            <person name="Dupont C.L."/>
            <person name="Rusch D.B."/>
            <person name="Lombardo M.-J."/>
            <person name="Novotny M."/>
            <person name="Yee-Greenbaum J."/>
            <person name="Laskin R."/>
        </authorList>
    </citation>
    <scope>NUCLEOTIDE SEQUENCE [LARGE SCALE GENOMIC DNA]</scope>
    <source>
        <strain evidence="10">SAR86E</strain>
    </source>
</reference>
<comment type="subunit">
    <text evidence="4 8">Dimer of large and small chains.</text>
</comment>
<evidence type="ECO:0000256" key="6">
    <source>
        <dbReference type="ARBA" id="ARBA00023304"/>
    </source>
</evidence>
<evidence type="ECO:0000313" key="10">
    <source>
        <dbReference type="EMBL" id="EKO36568.1"/>
    </source>
</evidence>
<dbReference type="STRING" id="1208365.B273_1119"/>
<keyword evidence="11" id="KW-1185">Reference proteome</keyword>
<dbReference type="GO" id="GO:1990610">
    <property type="term" value="F:acetolactate synthase regulator activity"/>
    <property type="evidence" value="ECO:0007669"/>
    <property type="project" value="UniProtKB-UniRule"/>
</dbReference>